<dbReference type="Pfam" id="PF00072">
    <property type="entry name" value="Response_reg"/>
    <property type="match status" value="1"/>
</dbReference>
<dbReference type="Gene3D" id="3.40.50.2300">
    <property type="match status" value="1"/>
</dbReference>
<evidence type="ECO:0000259" key="3">
    <source>
        <dbReference type="PROSITE" id="PS50110"/>
    </source>
</evidence>
<evidence type="ECO:0000256" key="2">
    <source>
        <dbReference type="PROSITE-ProRule" id="PRU00169"/>
    </source>
</evidence>
<dbReference type="InterPro" id="IPR011006">
    <property type="entry name" value="CheY-like_superfamily"/>
</dbReference>
<dbReference type="SUPFAM" id="SSF52172">
    <property type="entry name" value="CheY-like"/>
    <property type="match status" value="1"/>
</dbReference>
<protein>
    <submittedName>
        <fullName evidence="4">Response regulator</fullName>
    </submittedName>
</protein>
<keyword evidence="1 2" id="KW-0597">Phosphoprotein</keyword>
<evidence type="ECO:0000313" key="5">
    <source>
        <dbReference type="Proteomes" id="UP000319148"/>
    </source>
</evidence>
<feature type="domain" description="Response regulatory" evidence="3">
    <location>
        <begin position="3"/>
        <end position="117"/>
    </location>
</feature>
<dbReference type="RefSeq" id="WP_139939197.1">
    <property type="nucleotide sequence ID" value="NZ_JBHSYP010000003.1"/>
</dbReference>
<name>A0A501PNI1_9PROT</name>
<dbReference type="PANTHER" id="PTHR44591:SF21">
    <property type="entry name" value="TWO-COMPONENT RESPONSE REGULATOR"/>
    <property type="match status" value="1"/>
</dbReference>
<gene>
    <name evidence="4" type="ORF">FIV46_05455</name>
</gene>
<dbReference type="GO" id="GO:0000160">
    <property type="term" value="P:phosphorelay signal transduction system"/>
    <property type="evidence" value="ECO:0007669"/>
    <property type="project" value="InterPro"/>
</dbReference>
<proteinExistence type="predicted"/>
<organism evidence="4 5">
    <name type="scientific">Emcibacter nanhaiensis</name>
    <dbReference type="NCBI Taxonomy" id="1505037"/>
    <lineage>
        <taxon>Bacteria</taxon>
        <taxon>Pseudomonadati</taxon>
        <taxon>Pseudomonadota</taxon>
        <taxon>Alphaproteobacteria</taxon>
        <taxon>Emcibacterales</taxon>
        <taxon>Emcibacteraceae</taxon>
        <taxon>Emcibacter</taxon>
    </lineage>
</organism>
<evidence type="ECO:0000256" key="1">
    <source>
        <dbReference type="ARBA" id="ARBA00022553"/>
    </source>
</evidence>
<dbReference type="OrthoDB" id="9802155at2"/>
<evidence type="ECO:0000313" key="4">
    <source>
        <dbReference type="EMBL" id="TPD61657.1"/>
    </source>
</evidence>
<dbReference type="PANTHER" id="PTHR44591">
    <property type="entry name" value="STRESS RESPONSE REGULATOR PROTEIN 1"/>
    <property type="match status" value="1"/>
</dbReference>
<dbReference type="PROSITE" id="PS50110">
    <property type="entry name" value="RESPONSE_REGULATORY"/>
    <property type="match status" value="1"/>
</dbReference>
<dbReference type="SMART" id="SM00448">
    <property type="entry name" value="REC"/>
    <property type="match status" value="1"/>
</dbReference>
<reference evidence="5" key="1">
    <citation type="submission" date="2019-06" db="EMBL/GenBank/DDBJ databases">
        <title>The complete genome of Emcibacter congregatus ZYLT.</title>
        <authorList>
            <person name="Zhao Z."/>
        </authorList>
    </citation>
    <scope>NUCLEOTIDE SEQUENCE [LARGE SCALE GENOMIC DNA]</scope>
    <source>
        <strain evidence="5">MCCC 1A06723</strain>
    </source>
</reference>
<feature type="modified residue" description="4-aspartylphosphate" evidence="2">
    <location>
        <position position="52"/>
    </location>
</feature>
<keyword evidence="5" id="KW-1185">Reference proteome</keyword>
<dbReference type="Proteomes" id="UP000319148">
    <property type="component" value="Unassembled WGS sequence"/>
</dbReference>
<dbReference type="EMBL" id="VFIY01000005">
    <property type="protein sequence ID" value="TPD61657.1"/>
    <property type="molecule type" value="Genomic_DNA"/>
</dbReference>
<accession>A0A501PNI1</accession>
<comment type="caution">
    <text evidence="4">The sequence shown here is derived from an EMBL/GenBank/DDBJ whole genome shotgun (WGS) entry which is preliminary data.</text>
</comment>
<dbReference type="InterPro" id="IPR050595">
    <property type="entry name" value="Bact_response_regulator"/>
</dbReference>
<dbReference type="InterPro" id="IPR001789">
    <property type="entry name" value="Sig_transdc_resp-reg_receiver"/>
</dbReference>
<dbReference type="CDD" id="cd00156">
    <property type="entry name" value="REC"/>
    <property type="match status" value="1"/>
</dbReference>
<dbReference type="AlphaFoldDB" id="A0A501PNI1"/>
<sequence length="131" mass="13959">MAHILIAEDEEAVSSFVSRALQLRGHTTTVAADGGAAADALSKDHYDLLLTDIVMPVMDGISLALKASAAYPDMPILMMTGFAHEKQRAHNLEALIHDVISKPFSLDEICEAVDHVLGQDPQRPGKSAIGA</sequence>